<protein>
    <submittedName>
        <fullName evidence="2">Uncharacterized protein</fullName>
    </submittedName>
</protein>
<feature type="compositionally biased region" description="Basic residues" evidence="1">
    <location>
        <begin position="110"/>
        <end position="129"/>
    </location>
</feature>
<proteinExistence type="predicted"/>
<dbReference type="EMBL" id="JAEPRE010000383">
    <property type="protein sequence ID" value="KAG2228676.1"/>
    <property type="molecule type" value="Genomic_DNA"/>
</dbReference>
<comment type="caution">
    <text evidence="2">The sequence shown here is derived from an EMBL/GenBank/DDBJ whole genome shotgun (WGS) entry which is preliminary data.</text>
</comment>
<evidence type="ECO:0000313" key="2">
    <source>
        <dbReference type="EMBL" id="KAG2228676.1"/>
    </source>
</evidence>
<evidence type="ECO:0000313" key="3">
    <source>
        <dbReference type="Proteomes" id="UP000613177"/>
    </source>
</evidence>
<gene>
    <name evidence="2" type="ORF">INT48_003605</name>
</gene>
<feature type="compositionally biased region" description="Polar residues" evidence="1">
    <location>
        <begin position="18"/>
        <end position="27"/>
    </location>
</feature>
<sequence length="129" mass="14261">MSTRNSSRSVTPYAGSGRRQNSLNTSIISEVPSFPTIIARSNYGSRVPRTGDKNVEAVILSDPDRTCCPYFSTSRVSELGTERRTVPVTRNSNQADRHISEAPSTTPPRQRGRPRVNRGRGRSSSSRRP</sequence>
<reference evidence="2" key="1">
    <citation type="submission" date="2021-01" db="EMBL/GenBank/DDBJ databases">
        <title>Metabolic potential, ecology and presence of endohyphal bacteria is reflected in genomic diversity of Mucoromycotina.</title>
        <authorList>
            <person name="Muszewska A."/>
            <person name="Okrasinska A."/>
            <person name="Steczkiewicz K."/>
            <person name="Drgas O."/>
            <person name="Orlowska M."/>
            <person name="Perlinska-Lenart U."/>
            <person name="Aleksandrzak-Piekarczyk T."/>
            <person name="Szatraj K."/>
            <person name="Zielenkiewicz U."/>
            <person name="Pilsyk S."/>
            <person name="Malc E."/>
            <person name="Mieczkowski P."/>
            <person name="Kruszewska J.S."/>
            <person name="Biernat P."/>
            <person name="Pawlowska J."/>
        </authorList>
    </citation>
    <scope>NUCLEOTIDE SEQUENCE</scope>
    <source>
        <strain evidence="2">WA0000018081</strain>
    </source>
</reference>
<feature type="region of interest" description="Disordered" evidence="1">
    <location>
        <begin position="1"/>
        <end position="27"/>
    </location>
</feature>
<dbReference type="AlphaFoldDB" id="A0A8H7SI54"/>
<feature type="region of interest" description="Disordered" evidence="1">
    <location>
        <begin position="75"/>
        <end position="129"/>
    </location>
</feature>
<evidence type="ECO:0000256" key="1">
    <source>
        <dbReference type="SAM" id="MobiDB-lite"/>
    </source>
</evidence>
<name>A0A8H7SI54_9FUNG</name>
<organism evidence="2 3">
    <name type="scientific">Thamnidium elegans</name>
    <dbReference type="NCBI Taxonomy" id="101142"/>
    <lineage>
        <taxon>Eukaryota</taxon>
        <taxon>Fungi</taxon>
        <taxon>Fungi incertae sedis</taxon>
        <taxon>Mucoromycota</taxon>
        <taxon>Mucoromycotina</taxon>
        <taxon>Mucoromycetes</taxon>
        <taxon>Mucorales</taxon>
        <taxon>Mucorineae</taxon>
        <taxon>Mucoraceae</taxon>
        <taxon>Thamnidium</taxon>
    </lineage>
</organism>
<keyword evidence="3" id="KW-1185">Reference proteome</keyword>
<dbReference type="Proteomes" id="UP000613177">
    <property type="component" value="Unassembled WGS sequence"/>
</dbReference>
<feature type="compositionally biased region" description="Polar residues" evidence="1">
    <location>
        <begin position="1"/>
        <end position="10"/>
    </location>
</feature>
<accession>A0A8H7SI54</accession>